<dbReference type="RefSeq" id="WP_155361803.1">
    <property type="nucleotide sequence ID" value="NZ_BAAAHL010000049.1"/>
</dbReference>
<evidence type="ECO:0000256" key="2">
    <source>
        <dbReference type="ARBA" id="ARBA00023015"/>
    </source>
</evidence>
<organism evidence="8 9">
    <name type="scientific">Acrocarpospora macrocephala</name>
    <dbReference type="NCBI Taxonomy" id="150177"/>
    <lineage>
        <taxon>Bacteria</taxon>
        <taxon>Bacillati</taxon>
        <taxon>Actinomycetota</taxon>
        <taxon>Actinomycetes</taxon>
        <taxon>Streptosporangiales</taxon>
        <taxon>Streptosporangiaceae</taxon>
        <taxon>Acrocarpospora</taxon>
    </lineage>
</organism>
<dbReference type="Gene3D" id="1.10.10.10">
    <property type="entry name" value="Winged helix-like DNA-binding domain superfamily/Winged helix DNA-binding domain"/>
    <property type="match status" value="1"/>
</dbReference>
<evidence type="ECO:0000256" key="1">
    <source>
        <dbReference type="ARBA" id="ARBA00005820"/>
    </source>
</evidence>
<keyword evidence="9" id="KW-1185">Reference proteome</keyword>
<feature type="domain" description="OmpR/PhoB-type" evidence="7">
    <location>
        <begin position="22"/>
        <end position="128"/>
    </location>
</feature>
<comment type="caution">
    <text evidence="8">The sequence shown here is derived from an EMBL/GenBank/DDBJ whole genome shotgun (WGS) entry which is preliminary data.</text>
</comment>
<dbReference type="InterPro" id="IPR036388">
    <property type="entry name" value="WH-like_DNA-bd_sf"/>
</dbReference>
<dbReference type="Pfam" id="PF00486">
    <property type="entry name" value="Trans_reg_C"/>
    <property type="match status" value="1"/>
</dbReference>
<protein>
    <recommendedName>
        <fullName evidence="7">OmpR/PhoB-type domain-containing protein</fullName>
    </recommendedName>
</protein>
<keyword evidence="3 5" id="KW-0238">DNA-binding</keyword>
<dbReference type="InterPro" id="IPR041664">
    <property type="entry name" value="AAA_16"/>
</dbReference>
<dbReference type="GO" id="GO:0000160">
    <property type="term" value="P:phosphorelay signal transduction system"/>
    <property type="evidence" value="ECO:0007669"/>
    <property type="project" value="InterPro"/>
</dbReference>
<accession>A0A5M3X808</accession>
<dbReference type="Pfam" id="PF03704">
    <property type="entry name" value="BTAD"/>
    <property type="match status" value="1"/>
</dbReference>
<feature type="compositionally biased region" description="Basic residues" evidence="6">
    <location>
        <begin position="666"/>
        <end position="676"/>
    </location>
</feature>
<dbReference type="Proteomes" id="UP000331127">
    <property type="component" value="Unassembled WGS sequence"/>
</dbReference>
<dbReference type="SUPFAM" id="SSF48452">
    <property type="entry name" value="TPR-like"/>
    <property type="match status" value="1"/>
</dbReference>
<dbReference type="InterPro" id="IPR001867">
    <property type="entry name" value="OmpR/PhoB-type_DNA-bd"/>
</dbReference>
<dbReference type="GO" id="GO:0003677">
    <property type="term" value="F:DNA binding"/>
    <property type="evidence" value="ECO:0007669"/>
    <property type="project" value="UniProtKB-UniRule"/>
</dbReference>
<keyword evidence="4" id="KW-0804">Transcription</keyword>
<evidence type="ECO:0000256" key="6">
    <source>
        <dbReference type="SAM" id="MobiDB-lite"/>
    </source>
</evidence>
<dbReference type="PROSITE" id="PS51755">
    <property type="entry name" value="OMPR_PHOB"/>
    <property type="match status" value="1"/>
</dbReference>
<dbReference type="Gene3D" id="3.40.50.300">
    <property type="entry name" value="P-loop containing nucleotide triphosphate hydrolases"/>
    <property type="match status" value="1"/>
</dbReference>
<dbReference type="OrthoDB" id="134712at2"/>
<feature type="compositionally biased region" description="Polar residues" evidence="6">
    <location>
        <begin position="626"/>
        <end position="641"/>
    </location>
</feature>
<feature type="region of interest" description="Disordered" evidence="6">
    <location>
        <begin position="626"/>
        <end position="646"/>
    </location>
</feature>
<feature type="DNA-binding region" description="OmpR/PhoB-type" evidence="5">
    <location>
        <begin position="22"/>
        <end position="128"/>
    </location>
</feature>
<comment type="similarity">
    <text evidence="1">Belongs to the AfsR/DnrI/RedD regulatory family.</text>
</comment>
<reference evidence="8 9" key="1">
    <citation type="submission" date="2019-10" db="EMBL/GenBank/DDBJ databases">
        <title>Whole genome shotgun sequence of Acrocarpospora macrocephala NBRC 16266.</title>
        <authorList>
            <person name="Ichikawa N."/>
            <person name="Kimura A."/>
            <person name="Kitahashi Y."/>
            <person name="Komaki H."/>
            <person name="Oguchi A."/>
        </authorList>
    </citation>
    <scope>NUCLEOTIDE SEQUENCE [LARGE SCALE GENOMIC DNA]</scope>
    <source>
        <strain evidence="8 9">NBRC 16266</strain>
    </source>
</reference>
<dbReference type="InterPro" id="IPR051677">
    <property type="entry name" value="AfsR-DnrI-RedD_regulator"/>
</dbReference>
<gene>
    <name evidence="8" type="ORF">Amac_104100</name>
</gene>
<dbReference type="InterPro" id="IPR011990">
    <property type="entry name" value="TPR-like_helical_dom_sf"/>
</dbReference>
<dbReference type="SMART" id="SM01043">
    <property type="entry name" value="BTAD"/>
    <property type="match status" value="1"/>
</dbReference>
<dbReference type="CDD" id="cd15831">
    <property type="entry name" value="BTAD"/>
    <property type="match status" value="1"/>
</dbReference>
<dbReference type="InterPro" id="IPR016032">
    <property type="entry name" value="Sig_transdc_resp-reg_C-effctor"/>
</dbReference>
<evidence type="ECO:0000256" key="5">
    <source>
        <dbReference type="PROSITE-ProRule" id="PRU01091"/>
    </source>
</evidence>
<dbReference type="AlphaFoldDB" id="A0A5M3X808"/>
<dbReference type="InterPro" id="IPR027417">
    <property type="entry name" value="P-loop_NTPase"/>
</dbReference>
<evidence type="ECO:0000313" key="9">
    <source>
        <dbReference type="Proteomes" id="UP000331127"/>
    </source>
</evidence>
<dbReference type="SUPFAM" id="SSF46894">
    <property type="entry name" value="C-terminal effector domain of the bipartite response regulators"/>
    <property type="match status" value="1"/>
</dbReference>
<proteinExistence type="inferred from homology"/>
<dbReference type="PANTHER" id="PTHR35807">
    <property type="entry name" value="TRANSCRIPTIONAL REGULATOR REDD-RELATED"/>
    <property type="match status" value="1"/>
</dbReference>
<evidence type="ECO:0000256" key="3">
    <source>
        <dbReference type="ARBA" id="ARBA00023125"/>
    </source>
</evidence>
<evidence type="ECO:0000259" key="7">
    <source>
        <dbReference type="PROSITE" id="PS51755"/>
    </source>
</evidence>
<keyword evidence="2" id="KW-0805">Transcription regulation</keyword>
<dbReference type="GO" id="GO:0006355">
    <property type="term" value="P:regulation of DNA-templated transcription"/>
    <property type="evidence" value="ECO:0007669"/>
    <property type="project" value="InterPro"/>
</dbReference>
<dbReference type="SUPFAM" id="SSF52540">
    <property type="entry name" value="P-loop containing nucleoside triphosphate hydrolases"/>
    <property type="match status" value="1"/>
</dbReference>
<dbReference type="InterPro" id="IPR005158">
    <property type="entry name" value="BTAD"/>
</dbReference>
<dbReference type="Pfam" id="PF13191">
    <property type="entry name" value="AAA_16"/>
    <property type="match status" value="1"/>
</dbReference>
<evidence type="ECO:0000256" key="4">
    <source>
        <dbReference type="ARBA" id="ARBA00023163"/>
    </source>
</evidence>
<feature type="region of interest" description="Disordered" evidence="6">
    <location>
        <begin position="657"/>
        <end position="676"/>
    </location>
</feature>
<evidence type="ECO:0000313" key="8">
    <source>
        <dbReference type="EMBL" id="GES16812.1"/>
    </source>
</evidence>
<sequence>MTDLVPTAATAAAIPAPARPNRVSGQEGGAVDIRVLGPLEVVGADGHPCALGTHKQRMLLSILVLAEGWPVPAETLIDRIWGDTPPAEALAALQVYVSNLRRALEPGRRPRARSRLLTFGPAGYRLAVDPRQLDATQFLDLVAEAEQAADPAAVERAATRALRLWRGEPYADLAGQEYLTAALAHLTEARERVRELRVSAVIGQNRHHEVVGELEALTHEHPLRERLWALRALALYRCGRQGEALDALRTARRILTDELGIDPCDELRDLERDILRQAPHLRPDRTRPAPTREGASGRVMVGRRKELAALDHLLDQVSAGQPGFALITGEPGIGKTRLAEEMAVRARERGHEVAIARCPAAARTPDFWAWTHLLRQLIHATPPLPAQADPEETEFRMYESTARLLAATTSERPMLVILDDLHWADPSSLRLLSHLAQTFTDGRVAIVGTARDCTTPARALTDTFEALARRRALRLPLTGLTLPELAHLAPADTPEDDLRSLHDRTGGNPFFATELIDHRATGSARAVPPGLRDVVLSRISRLPRPTADLLRLAATTGGEFDLALVARVAGLSLSTALDRLEPAMAAALITERSPEHFGFAHTVVQETLTEGMSSLRRARLNAEIAQSTSTRKNTITSNGTTLAHHPAVPTMNIPRAATHRPDLVSRHHCRRPGGRA</sequence>
<dbReference type="Gene3D" id="1.25.40.10">
    <property type="entry name" value="Tetratricopeptide repeat domain"/>
    <property type="match status" value="1"/>
</dbReference>
<dbReference type="SMART" id="SM00862">
    <property type="entry name" value="Trans_reg_C"/>
    <property type="match status" value="1"/>
</dbReference>
<dbReference type="EMBL" id="BLAE01000116">
    <property type="protein sequence ID" value="GES16812.1"/>
    <property type="molecule type" value="Genomic_DNA"/>
</dbReference>
<dbReference type="PANTHER" id="PTHR35807:SF1">
    <property type="entry name" value="TRANSCRIPTIONAL REGULATOR REDD"/>
    <property type="match status" value="1"/>
</dbReference>
<name>A0A5M3X808_9ACTN</name>